<name>A0AAE1WGX4_9LAMI</name>
<gene>
    <name evidence="3" type="ORF">Sango_1773500</name>
</gene>
<organism evidence="3 4">
    <name type="scientific">Sesamum angolense</name>
    <dbReference type="NCBI Taxonomy" id="2727404"/>
    <lineage>
        <taxon>Eukaryota</taxon>
        <taxon>Viridiplantae</taxon>
        <taxon>Streptophyta</taxon>
        <taxon>Embryophyta</taxon>
        <taxon>Tracheophyta</taxon>
        <taxon>Spermatophyta</taxon>
        <taxon>Magnoliopsida</taxon>
        <taxon>eudicotyledons</taxon>
        <taxon>Gunneridae</taxon>
        <taxon>Pentapetalae</taxon>
        <taxon>asterids</taxon>
        <taxon>lamiids</taxon>
        <taxon>Lamiales</taxon>
        <taxon>Pedaliaceae</taxon>
        <taxon>Sesamum</taxon>
    </lineage>
</organism>
<comment type="similarity">
    <text evidence="1">Belongs to the PC-esterase family. TBL subfamily.</text>
</comment>
<dbReference type="PANTHER" id="PTHR32285:SF28">
    <property type="entry name" value="XYLOGLUCAN O-ACETYLTRANSFERASE 2"/>
    <property type="match status" value="1"/>
</dbReference>
<dbReference type="GO" id="GO:0005794">
    <property type="term" value="C:Golgi apparatus"/>
    <property type="evidence" value="ECO:0007669"/>
    <property type="project" value="TreeGrafter"/>
</dbReference>
<evidence type="ECO:0000313" key="3">
    <source>
        <dbReference type="EMBL" id="KAK4393027.1"/>
    </source>
</evidence>
<dbReference type="InterPro" id="IPR026057">
    <property type="entry name" value="TBL_C"/>
</dbReference>
<dbReference type="AlphaFoldDB" id="A0AAE1WGX4"/>
<feature type="domain" description="Trichome birefringence-like C-terminal" evidence="2">
    <location>
        <begin position="95"/>
        <end position="321"/>
    </location>
</feature>
<dbReference type="PANTHER" id="PTHR32285">
    <property type="entry name" value="PROTEIN TRICHOME BIREFRINGENCE-LIKE 9-RELATED"/>
    <property type="match status" value="1"/>
</dbReference>
<protein>
    <submittedName>
        <fullName evidence="3">Protein ALTERED XYLOGLUCAN 4-like</fullName>
    </submittedName>
</protein>
<dbReference type="Pfam" id="PF13839">
    <property type="entry name" value="PC-Esterase"/>
    <property type="match status" value="1"/>
</dbReference>
<reference evidence="3" key="2">
    <citation type="journal article" date="2024" name="Plant">
        <title>Genomic evolution and insights into agronomic trait innovations of Sesamum species.</title>
        <authorList>
            <person name="Miao H."/>
            <person name="Wang L."/>
            <person name="Qu L."/>
            <person name="Liu H."/>
            <person name="Sun Y."/>
            <person name="Le M."/>
            <person name="Wang Q."/>
            <person name="Wei S."/>
            <person name="Zheng Y."/>
            <person name="Lin W."/>
            <person name="Duan Y."/>
            <person name="Cao H."/>
            <person name="Xiong S."/>
            <person name="Wang X."/>
            <person name="Wei L."/>
            <person name="Li C."/>
            <person name="Ma Q."/>
            <person name="Ju M."/>
            <person name="Zhao R."/>
            <person name="Li G."/>
            <person name="Mu C."/>
            <person name="Tian Q."/>
            <person name="Mei H."/>
            <person name="Zhang T."/>
            <person name="Gao T."/>
            <person name="Zhang H."/>
        </authorList>
    </citation>
    <scope>NUCLEOTIDE SEQUENCE</scope>
    <source>
        <strain evidence="3">K16</strain>
    </source>
</reference>
<dbReference type="EMBL" id="JACGWL010000010">
    <property type="protein sequence ID" value="KAK4393027.1"/>
    <property type="molecule type" value="Genomic_DNA"/>
</dbReference>
<dbReference type="InterPro" id="IPR029962">
    <property type="entry name" value="TBL"/>
</dbReference>
<dbReference type="Proteomes" id="UP001289374">
    <property type="component" value="Unassembled WGS sequence"/>
</dbReference>
<reference evidence="3" key="1">
    <citation type="submission" date="2020-06" db="EMBL/GenBank/DDBJ databases">
        <authorList>
            <person name="Li T."/>
            <person name="Hu X."/>
            <person name="Zhang T."/>
            <person name="Song X."/>
            <person name="Zhang H."/>
            <person name="Dai N."/>
            <person name="Sheng W."/>
            <person name="Hou X."/>
            <person name="Wei L."/>
        </authorList>
    </citation>
    <scope>NUCLEOTIDE SEQUENCE</scope>
    <source>
        <strain evidence="3">K16</strain>
        <tissue evidence="3">Leaf</tissue>
    </source>
</reference>
<proteinExistence type="inferred from homology"/>
<accession>A0AAE1WGX4</accession>
<sequence length="410" mass="46664">MDSGRPRLFVHKLQLHNYSILAKLFPPRPKRHRLSSLEMETRRMPTPAFQPRHLPYDSSRQDDGLHRRFHRPESNGIASLSPVNGEHISELKNLALQVETPKAVEKDAEDRFTTWEFPKHNFTLMAMWSQFLVASTERVINGSSNGGFDLLLDTVDSKWSEKLPSVDYVIFSDAHWFFRQNYLYEGGNLIGCVYCQGPNVTDLGPGLAIRKAFRAAFKAINDCKNCRKIVSFLRTYSPSHFENGTWNTGGGCNRTVPIGRDEVQKGGPDWDYRKIQIEEVETARNAGEESGNKFEILDVTEMMSMRVDGHPGVYWGNQWMKGRLLRAESDIRIDVGPGQELSGLKTFNGPDIDSVPIFHLKSIASQPNPNTRSHQEFYRVLLSPLVLLKEAHQGCQLHVSFTSYNLWGVE</sequence>
<evidence type="ECO:0000313" key="4">
    <source>
        <dbReference type="Proteomes" id="UP001289374"/>
    </source>
</evidence>
<evidence type="ECO:0000259" key="2">
    <source>
        <dbReference type="Pfam" id="PF13839"/>
    </source>
</evidence>
<dbReference type="GO" id="GO:0016413">
    <property type="term" value="F:O-acetyltransferase activity"/>
    <property type="evidence" value="ECO:0007669"/>
    <property type="project" value="InterPro"/>
</dbReference>
<evidence type="ECO:0000256" key="1">
    <source>
        <dbReference type="ARBA" id="ARBA00007727"/>
    </source>
</evidence>
<comment type="caution">
    <text evidence="3">The sequence shown here is derived from an EMBL/GenBank/DDBJ whole genome shotgun (WGS) entry which is preliminary data.</text>
</comment>
<keyword evidence="4" id="KW-1185">Reference proteome</keyword>